<dbReference type="GO" id="GO:0051015">
    <property type="term" value="F:actin filament binding"/>
    <property type="evidence" value="ECO:0007669"/>
    <property type="project" value="InterPro"/>
</dbReference>
<evidence type="ECO:0000256" key="4">
    <source>
        <dbReference type="RuleBase" id="RU361153"/>
    </source>
</evidence>
<evidence type="ECO:0000259" key="7">
    <source>
        <dbReference type="Pfam" id="PF25490"/>
    </source>
</evidence>
<dbReference type="InterPro" id="IPR010431">
    <property type="entry name" value="Fascin"/>
</dbReference>
<reference evidence="8" key="1">
    <citation type="journal article" date="2019" name="Toxins">
        <title>Detection of Abrin-Like and Prepropulchellin-Like Toxin Genes and Transcripts Using Whole Genome Sequencing and Full-Length Transcript Sequencing of Abrus precatorius.</title>
        <authorList>
            <person name="Hovde B.T."/>
            <person name="Daligault H.E."/>
            <person name="Hanschen E.R."/>
            <person name="Kunde Y.A."/>
            <person name="Johnson M.B."/>
            <person name="Starkenburg S.R."/>
            <person name="Johnson S.L."/>
        </authorList>
    </citation>
    <scope>NUCLEOTIDE SEQUENCE [LARGE SCALE GENOMIC DNA]</scope>
</reference>
<name>A0A8B8JMY2_ABRPR</name>
<evidence type="ECO:0000313" key="9">
    <source>
        <dbReference type="RefSeq" id="XP_027332820.1"/>
    </source>
</evidence>
<dbReference type="GO" id="GO:0016477">
    <property type="term" value="P:cell migration"/>
    <property type="evidence" value="ECO:0007669"/>
    <property type="project" value="TreeGrafter"/>
</dbReference>
<dbReference type="InterPro" id="IPR017853">
    <property type="entry name" value="GH"/>
</dbReference>
<evidence type="ECO:0000256" key="2">
    <source>
        <dbReference type="ARBA" id="ARBA00022801"/>
    </source>
</evidence>
<protein>
    <submittedName>
        <fullName evidence="9">Probable glucan 1,3-beta-glucosidase A</fullName>
    </submittedName>
</protein>
<accession>A0A8B8JMY2</accession>
<proteinExistence type="inferred from homology"/>
<dbReference type="InterPro" id="IPR001547">
    <property type="entry name" value="Glyco_hydro_5"/>
</dbReference>
<dbReference type="FunFam" id="2.80.10.50:FF:000056">
    <property type="entry name" value="Glucan 1,3-beta-glucosidase A"/>
    <property type="match status" value="1"/>
</dbReference>
<dbReference type="KEGG" id="aprc:113847753"/>
<comment type="similarity">
    <text evidence="1 4">Belongs to the glycosyl hydrolase 5 (cellulase A) family.</text>
</comment>
<dbReference type="AlphaFoldDB" id="A0A8B8JMY2"/>
<dbReference type="InterPro" id="IPR008999">
    <property type="entry name" value="Actin-crosslinking"/>
</dbReference>
<feature type="chain" id="PRO_5034797712" evidence="5">
    <location>
        <begin position="31"/>
        <end position="508"/>
    </location>
</feature>
<dbReference type="Pfam" id="PF25490">
    <property type="entry name" value="DUF7910"/>
    <property type="match status" value="1"/>
</dbReference>
<evidence type="ECO:0000256" key="3">
    <source>
        <dbReference type="ARBA" id="ARBA00023295"/>
    </source>
</evidence>
<keyword evidence="2 4" id="KW-0378">Hydrolase</keyword>
<dbReference type="GO" id="GO:0004553">
    <property type="term" value="F:hydrolase activity, hydrolyzing O-glycosyl compounds"/>
    <property type="evidence" value="ECO:0007669"/>
    <property type="project" value="InterPro"/>
</dbReference>
<dbReference type="CDD" id="cd00257">
    <property type="entry name" value="beta-trefoil_FSCN-like"/>
    <property type="match status" value="1"/>
</dbReference>
<dbReference type="GO" id="GO:0051017">
    <property type="term" value="P:actin filament bundle assembly"/>
    <property type="evidence" value="ECO:0007669"/>
    <property type="project" value="TreeGrafter"/>
</dbReference>
<sequence>MHRMMTSFINLKIWLLNLFIFFNILSFSHGRPNLKLPVKAVNLGGWLVTEGWMKPSLFDGIPNKDFLDGTGLQFKSVTTGKYLCAESGGGNIIVANRTSASGWETFSLWRINEETFRFRVFNKQFVGLDGINVVAVSNISIDSETFHVVKESDNSSRVRIKASTGYFLQAKTEELVTADVPEVSGWKNDDPTVFVMRIAARMQGEFQVTNGYGPTKAPQVMKEHWSTFVVEDDFKFIASNGLNAVRIPIGWWIASGPTPPPPYVGGSLNALDNAFLWAQKYGLKIIIDLHAAPGSQNGFEHSSSRDGSLEWGRTDETIQHTVQVIDFLTARYAKSISLYAVELLNEPLSPGVTVESLVKYYKAGYDAVRKHSSTAYVVLSNRIGPSQPRELFPLANGLKLSVIDVHYYNLFQDIFNDMTVQQNIDFINNNRSSQLSSITTSNGPLIFIGEWVAEWGVKGASKEEYQRFAKAQLDVYGRANFGWAYWAFKNVNNHWSLEWMIKNGYIKL</sequence>
<dbReference type="SUPFAM" id="SSF50405">
    <property type="entry name" value="Actin-crosslinking proteins"/>
    <property type="match status" value="1"/>
</dbReference>
<feature type="signal peptide" evidence="5">
    <location>
        <begin position="1"/>
        <end position="30"/>
    </location>
</feature>
<dbReference type="Pfam" id="PF00150">
    <property type="entry name" value="Cellulase"/>
    <property type="match status" value="1"/>
</dbReference>
<dbReference type="GO" id="GO:0005737">
    <property type="term" value="C:cytoplasm"/>
    <property type="evidence" value="ECO:0007669"/>
    <property type="project" value="TreeGrafter"/>
</dbReference>
<dbReference type="FunFam" id="3.20.20.80:FF:000067">
    <property type="entry name" value="Glucan 1,3-beta-glucosidase A"/>
    <property type="match status" value="1"/>
</dbReference>
<keyword evidence="8" id="KW-1185">Reference proteome</keyword>
<dbReference type="PANTHER" id="PTHR10551">
    <property type="entry name" value="FASCIN"/>
    <property type="match status" value="1"/>
</dbReference>
<dbReference type="Gene3D" id="2.80.10.50">
    <property type="match status" value="1"/>
</dbReference>
<feature type="domain" description="Glycoside hydrolase family 5" evidence="6">
    <location>
        <begin position="221"/>
        <end position="490"/>
    </location>
</feature>
<dbReference type="PANTHER" id="PTHR10551:SF14">
    <property type="entry name" value="CELLULASE CONTAINING PROTEIN, EXPRESSED"/>
    <property type="match status" value="1"/>
</dbReference>
<dbReference type="OrthoDB" id="62120at2759"/>
<evidence type="ECO:0000259" key="6">
    <source>
        <dbReference type="Pfam" id="PF00150"/>
    </source>
</evidence>
<keyword evidence="3 4" id="KW-0326">Glycosidase</keyword>
<keyword evidence="5" id="KW-0732">Signal</keyword>
<dbReference type="GeneID" id="113847753"/>
<dbReference type="GO" id="GO:0000272">
    <property type="term" value="P:polysaccharide catabolic process"/>
    <property type="evidence" value="ECO:0007669"/>
    <property type="project" value="InterPro"/>
</dbReference>
<dbReference type="Proteomes" id="UP000694853">
    <property type="component" value="Unplaced"/>
</dbReference>
<evidence type="ECO:0000256" key="5">
    <source>
        <dbReference type="SAM" id="SignalP"/>
    </source>
</evidence>
<feature type="domain" description="DUF7910" evidence="7">
    <location>
        <begin position="63"/>
        <end position="198"/>
    </location>
</feature>
<dbReference type="SUPFAM" id="SSF51445">
    <property type="entry name" value="(Trans)glycosidases"/>
    <property type="match status" value="1"/>
</dbReference>
<evidence type="ECO:0000313" key="8">
    <source>
        <dbReference type="Proteomes" id="UP000694853"/>
    </source>
</evidence>
<dbReference type="Gene3D" id="3.20.20.80">
    <property type="entry name" value="Glycosidases"/>
    <property type="match status" value="1"/>
</dbReference>
<dbReference type="RefSeq" id="XP_027332820.1">
    <property type="nucleotide sequence ID" value="XM_027477019.1"/>
</dbReference>
<dbReference type="GO" id="GO:0007163">
    <property type="term" value="P:establishment or maintenance of cell polarity"/>
    <property type="evidence" value="ECO:0007669"/>
    <property type="project" value="TreeGrafter"/>
</dbReference>
<dbReference type="InterPro" id="IPR057232">
    <property type="entry name" value="DUF7910"/>
</dbReference>
<evidence type="ECO:0000256" key="1">
    <source>
        <dbReference type="ARBA" id="ARBA00005641"/>
    </source>
</evidence>
<gene>
    <name evidence="9" type="primary">LOC113847753</name>
</gene>
<organism evidence="8 9">
    <name type="scientific">Abrus precatorius</name>
    <name type="common">Indian licorice</name>
    <name type="synonym">Glycine abrus</name>
    <dbReference type="NCBI Taxonomy" id="3816"/>
    <lineage>
        <taxon>Eukaryota</taxon>
        <taxon>Viridiplantae</taxon>
        <taxon>Streptophyta</taxon>
        <taxon>Embryophyta</taxon>
        <taxon>Tracheophyta</taxon>
        <taxon>Spermatophyta</taxon>
        <taxon>Magnoliopsida</taxon>
        <taxon>eudicotyledons</taxon>
        <taxon>Gunneridae</taxon>
        <taxon>Pentapetalae</taxon>
        <taxon>rosids</taxon>
        <taxon>fabids</taxon>
        <taxon>Fabales</taxon>
        <taxon>Fabaceae</taxon>
        <taxon>Papilionoideae</taxon>
        <taxon>50 kb inversion clade</taxon>
        <taxon>NPAAA clade</taxon>
        <taxon>indigoferoid/millettioid clade</taxon>
        <taxon>Abreae</taxon>
        <taxon>Abrus</taxon>
    </lineage>
</organism>
<dbReference type="GO" id="GO:0015629">
    <property type="term" value="C:actin cytoskeleton"/>
    <property type="evidence" value="ECO:0007669"/>
    <property type="project" value="TreeGrafter"/>
</dbReference>
<reference evidence="9" key="2">
    <citation type="submission" date="2025-08" db="UniProtKB">
        <authorList>
            <consortium name="RefSeq"/>
        </authorList>
    </citation>
    <scope>IDENTIFICATION</scope>
    <source>
        <tissue evidence="9">Young leaves</tissue>
    </source>
</reference>